<evidence type="ECO:0000313" key="1">
    <source>
        <dbReference type="EMBL" id="MBR7838929.1"/>
    </source>
</evidence>
<proteinExistence type="predicted"/>
<sequence length="93" mass="10148">MIRMHLVQLRLTRPAGPAPHEADAHLIHDVLWALAPPGAGIEHIRARAGPDGIDLTFFLRNDIPDPDRHARTLLATLAHTSPALSAWSISTAR</sequence>
<organism evidence="1 2">
    <name type="scientific">Actinospica durhamensis</name>
    <dbReference type="NCBI Taxonomy" id="1508375"/>
    <lineage>
        <taxon>Bacteria</taxon>
        <taxon>Bacillati</taxon>
        <taxon>Actinomycetota</taxon>
        <taxon>Actinomycetes</taxon>
        <taxon>Catenulisporales</taxon>
        <taxon>Actinospicaceae</taxon>
        <taxon>Actinospica</taxon>
    </lineage>
</organism>
<keyword evidence="2" id="KW-1185">Reference proteome</keyword>
<comment type="caution">
    <text evidence="1">The sequence shown here is derived from an EMBL/GenBank/DDBJ whole genome shotgun (WGS) entry which is preliminary data.</text>
</comment>
<gene>
    <name evidence="1" type="ORF">KDL01_37020</name>
</gene>
<dbReference type="EMBL" id="JAGSOG010000350">
    <property type="protein sequence ID" value="MBR7838929.1"/>
    <property type="molecule type" value="Genomic_DNA"/>
</dbReference>
<accession>A0A941F093</accession>
<evidence type="ECO:0000313" key="2">
    <source>
        <dbReference type="Proteomes" id="UP000675781"/>
    </source>
</evidence>
<protein>
    <submittedName>
        <fullName evidence="1">Uncharacterized protein</fullName>
    </submittedName>
</protein>
<reference evidence="1" key="1">
    <citation type="submission" date="2021-04" db="EMBL/GenBank/DDBJ databases">
        <title>Genome based classification of Actinospica acidithermotolerans sp. nov., an actinobacterium isolated from an Indonesian hot spring.</title>
        <authorList>
            <person name="Kusuma A.B."/>
            <person name="Putra K.E."/>
            <person name="Nafisah S."/>
            <person name="Loh J."/>
            <person name="Nouioui I."/>
            <person name="Goodfellow M."/>
        </authorList>
    </citation>
    <scope>NUCLEOTIDE SEQUENCE</scope>
    <source>
        <strain evidence="1">CSCA 57</strain>
    </source>
</reference>
<dbReference type="RefSeq" id="WP_212533377.1">
    <property type="nucleotide sequence ID" value="NZ_JAGSOG010000350.1"/>
</dbReference>
<dbReference type="Proteomes" id="UP000675781">
    <property type="component" value="Unassembled WGS sequence"/>
</dbReference>
<name>A0A941F093_9ACTN</name>
<dbReference type="AlphaFoldDB" id="A0A941F093"/>